<gene>
    <name evidence="1" type="ORF">V6N11_079954</name>
</gene>
<dbReference type="Proteomes" id="UP001396334">
    <property type="component" value="Unassembled WGS sequence"/>
</dbReference>
<protein>
    <submittedName>
        <fullName evidence="1">Uncharacterized protein</fullName>
    </submittedName>
</protein>
<reference evidence="1 2" key="1">
    <citation type="journal article" date="2024" name="G3 (Bethesda)">
        <title>Genome assembly of Hibiscus sabdariffa L. provides insights into metabolisms of medicinal natural products.</title>
        <authorList>
            <person name="Kim T."/>
        </authorList>
    </citation>
    <scope>NUCLEOTIDE SEQUENCE [LARGE SCALE GENOMIC DNA]</scope>
    <source>
        <strain evidence="1">TK-2024</strain>
        <tissue evidence="1">Old leaves</tissue>
    </source>
</reference>
<name>A0ABR2RWV4_9ROSI</name>
<evidence type="ECO:0000313" key="1">
    <source>
        <dbReference type="EMBL" id="KAK9017475.1"/>
    </source>
</evidence>
<proteinExistence type="predicted"/>
<evidence type="ECO:0000313" key="2">
    <source>
        <dbReference type="Proteomes" id="UP001396334"/>
    </source>
</evidence>
<sequence length="113" mass="12554">MSVVDLSVSGEFGLTITLDRIQNVNSMDHGSLPQILELNIVMISEGVKEYGIDIFPPITKIGSVLGKPSFQDMVMEDFELAPKASLLWDLDAEVKDKDMIIGRDGLLLEIRYL</sequence>
<dbReference type="EMBL" id="JBBPBN010000020">
    <property type="protein sequence ID" value="KAK9017475.1"/>
    <property type="molecule type" value="Genomic_DNA"/>
</dbReference>
<keyword evidence="2" id="KW-1185">Reference proteome</keyword>
<accession>A0ABR2RWV4</accession>
<comment type="caution">
    <text evidence="1">The sequence shown here is derived from an EMBL/GenBank/DDBJ whole genome shotgun (WGS) entry which is preliminary data.</text>
</comment>
<organism evidence="1 2">
    <name type="scientific">Hibiscus sabdariffa</name>
    <name type="common">roselle</name>
    <dbReference type="NCBI Taxonomy" id="183260"/>
    <lineage>
        <taxon>Eukaryota</taxon>
        <taxon>Viridiplantae</taxon>
        <taxon>Streptophyta</taxon>
        <taxon>Embryophyta</taxon>
        <taxon>Tracheophyta</taxon>
        <taxon>Spermatophyta</taxon>
        <taxon>Magnoliopsida</taxon>
        <taxon>eudicotyledons</taxon>
        <taxon>Gunneridae</taxon>
        <taxon>Pentapetalae</taxon>
        <taxon>rosids</taxon>
        <taxon>malvids</taxon>
        <taxon>Malvales</taxon>
        <taxon>Malvaceae</taxon>
        <taxon>Malvoideae</taxon>
        <taxon>Hibiscus</taxon>
    </lineage>
</organism>